<keyword evidence="10" id="KW-0915">Sodium</keyword>
<keyword evidence="10" id="KW-0479">Metal-binding</keyword>
<keyword evidence="6 10" id="KW-0407">Ion channel</keyword>
<feature type="transmembrane region" description="Helical" evidence="10">
    <location>
        <begin position="99"/>
        <end position="122"/>
    </location>
</feature>
<evidence type="ECO:0000313" key="11">
    <source>
        <dbReference type="EMBL" id="MFB6391596.1"/>
    </source>
</evidence>
<evidence type="ECO:0000256" key="10">
    <source>
        <dbReference type="HAMAP-Rule" id="MF_00454"/>
    </source>
</evidence>
<proteinExistence type="inferred from homology"/>
<comment type="catalytic activity">
    <reaction evidence="8">
        <text>fluoride(in) = fluoride(out)</text>
        <dbReference type="Rhea" id="RHEA:76159"/>
        <dbReference type="ChEBI" id="CHEBI:17051"/>
    </reaction>
    <physiologicalReaction direction="left-to-right" evidence="8">
        <dbReference type="Rhea" id="RHEA:76160"/>
    </physiologicalReaction>
</comment>
<keyword evidence="12" id="KW-1185">Reference proteome</keyword>
<keyword evidence="10" id="KW-0813">Transport</keyword>
<dbReference type="PANTHER" id="PTHR28259">
    <property type="entry name" value="FLUORIDE EXPORT PROTEIN 1-RELATED"/>
    <property type="match status" value="1"/>
</dbReference>
<evidence type="ECO:0000256" key="8">
    <source>
        <dbReference type="ARBA" id="ARBA00035585"/>
    </source>
</evidence>
<evidence type="ECO:0000256" key="6">
    <source>
        <dbReference type="ARBA" id="ARBA00023303"/>
    </source>
</evidence>
<feature type="binding site" evidence="10">
    <location>
        <position position="74"/>
    </location>
    <ligand>
        <name>Na(+)</name>
        <dbReference type="ChEBI" id="CHEBI:29101"/>
        <note>structural</note>
    </ligand>
</feature>
<gene>
    <name evidence="10" type="primary">fluC</name>
    <name evidence="10" type="synonym">crcB</name>
    <name evidence="11" type="ORF">AAFH96_00555</name>
</gene>
<feature type="binding site" evidence="10">
    <location>
        <position position="71"/>
    </location>
    <ligand>
        <name>Na(+)</name>
        <dbReference type="ChEBI" id="CHEBI:29101"/>
        <note>structural</note>
    </ligand>
</feature>
<dbReference type="Proteomes" id="UP001582793">
    <property type="component" value="Unassembled WGS sequence"/>
</dbReference>
<evidence type="ECO:0000256" key="7">
    <source>
        <dbReference type="ARBA" id="ARBA00035120"/>
    </source>
</evidence>
<comment type="function">
    <text evidence="9 10">Fluoride-specific ion channel. Important for reducing fluoride concentration in the cell, thus reducing its toxicity.</text>
</comment>
<comment type="subcellular location">
    <subcellularLocation>
        <location evidence="1 10">Cell membrane</location>
        <topology evidence="1 10">Multi-pass membrane protein</topology>
    </subcellularLocation>
</comment>
<keyword evidence="5 10" id="KW-0472">Membrane</keyword>
<dbReference type="HAMAP" id="MF_00454">
    <property type="entry name" value="FluC"/>
    <property type="match status" value="1"/>
</dbReference>
<dbReference type="Pfam" id="PF02537">
    <property type="entry name" value="CRCB"/>
    <property type="match status" value="1"/>
</dbReference>
<dbReference type="InterPro" id="IPR003691">
    <property type="entry name" value="FluC"/>
</dbReference>
<keyword evidence="2 10" id="KW-1003">Cell membrane</keyword>
<dbReference type="EMBL" id="JBCGDC010000001">
    <property type="protein sequence ID" value="MFB6391596.1"/>
    <property type="molecule type" value="Genomic_DNA"/>
</dbReference>
<name>A0ABV5CHY2_9ACTN</name>
<evidence type="ECO:0000313" key="12">
    <source>
        <dbReference type="Proteomes" id="UP001582793"/>
    </source>
</evidence>
<evidence type="ECO:0000256" key="1">
    <source>
        <dbReference type="ARBA" id="ARBA00004651"/>
    </source>
</evidence>
<sequence length="127" mass="12458">MGAAVTLLLVLAGGALGAVCRFLVGQAVTGRLPWGTFGVNVVGSALLGLVAGAGSALPGWIGPLVGTGFCGALTTYSAFAYETVDLASTRHSRLPAVGYVAGTLLVGLAAAVVGWVAGARFLDGTPI</sequence>
<evidence type="ECO:0000256" key="9">
    <source>
        <dbReference type="ARBA" id="ARBA00049940"/>
    </source>
</evidence>
<keyword evidence="10" id="KW-0406">Ion transport</keyword>
<feature type="transmembrane region" description="Helical" evidence="10">
    <location>
        <begin position="33"/>
        <end position="53"/>
    </location>
</feature>
<evidence type="ECO:0000256" key="3">
    <source>
        <dbReference type="ARBA" id="ARBA00022692"/>
    </source>
</evidence>
<evidence type="ECO:0000256" key="2">
    <source>
        <dbReference type="ARBA" id="ARBA00022475"/>
    </source>
</evidence>
<protein>
    <recommendedName>
        <fullName evidence="10">Fluoride-specific ion channel FluC</fullName>
    </recommendedName>
</protein>
<dbReference type="PANTHER" id="PTHR28259:SF1">
    <property type="entry name" value="FLUORIDE EXPORT PROTEIN 1-RELATED"/>
    <property type="match status" value="1"/>
</dbReference>
<organism evidence="11 12">
    <name type="scientific">Polymorphospora lycopeni</name>
    <dbReference type="NCBI Taxonomy" id="3140240"/>
    <lineage>
        <taxon>Bacteria</taxon>
        <taxon>Bacillati</taxon>
        <taxon>Actinomycetota</taxon>
        <taxon>Actinomycetes</taxon>
        <taxon>Micromonosporales</taxon>
        <taxon>Micromonosporaceae</taxon>
        <taxon>Polymorphospora</taxon>
    </lineage>
</organism>
<comment type="activity regulation">
    <text evidence="10">Na(+) is not transported, but it plays an essential structural role and its presence is essential for fluoride channel function.</text>
</comment>
<keyword evidence="4 10" id="KW-1133">Transmembrane helix</keyword>
<evidence type="ECO:0000256" key="4">
    <source>
        <dbReference type="ARBA" id="ARBA00022989"/>
    </source>
</evidence>
<comment type="caution">
    <text evidence="11">The sequence shown here is derived from an EMBL/GenBank/DDBJ whole genome shotgun (WGS) entry which is preliminary data.</text>
</comment>
<accession>A0ABV5CHY2</accession>
<feature type="transmembrane region" description="Helical" evidence="10">
    <location>
        <begin position="60"/>
        <end position="79"/>
    </location>
</feature>
<reference evidence="11 12" key="1">
    <citation type="submission" date="2024-04" db="EMBL/GenBank/DDBJ databases">
        <title>Polymorphospora sp. isolated from Baiyangdian Lake in Xiong'an New Area.</title>
        <authorList>
            <person name="Zhang X."/>
            <person name="Liu J."/>
        </authorList>
    </citation>
    <scope>NUCLEOTIDE SEQUENCE [LARGE SCALE GENOMIC DNA]</scope>
    <source>
        <strain evidence="11 12">2-325</strain>
    </source>
</reference>
<comment type="similarity">
    <text evidence="7 10">Belongs to the fluoride channel Fluc/FEX (TC 1.A.43) family.</text>
</comment>
<keyword evidence="3 10" id="KW-0812">Transmembrane</keyword>
<evidence type="ECO:0000256" key="5">
    <source>
        <dbReference type="ARBA" id="ARBA00023136"/>
    </source>
</evidence>